<feature type="binding site" evidence="2">
    <location>
        <position position="104"/>
    </location>
    <ligand>
        <name>Zn(2+)</name>
        <dbReference type="ChEBI" id="CHEBI:29105"/>
        <label>2</label>
    </ligand>
</feature>
<evidence type="ECO:0000256" key="2">
    <source>
        <dbReference type="PIRSR" id="PIRSR001359-3"/>
    </source>
</evidence>
<dbReference type="Proteomes" id="UP000236379">
    <property type="component" value="Unassembled WGS sequence"/>
</dbReference>
<dbReference type="Pfam" id="PF01116">
    <property type="entry name" value="F_bP_aldolase"/>
    <property type="match status" value="1"/>
</dbReference>
<dbReference type="SUPFAM" id="SSF51569">
    <property type="entry name" value="Aldolase"/>
    <property type="match status" value="1"/>
</dbReference>
<dbReference type="GO" id="GO:0008270">
    <property type="term" value="F:zinc ion binding"/>
    <property type="evidence" value="ECO:0007669"/>
    <property type="project" value="InterPro"/>
</dbReference>
<feature type="active site" description="Proton donor" evidence="1">
    <location>
        <position position="82"/>
    </location>
</feature>
<dbReference type="InterPro" id="IPR050246">
    <property type="entry name" value="Class_II_FBP_aldolase"/>
</dbReference>
<dbReference type="InterPro" id="IPR000771">
    <property type="entry name" value="FBA_II"/>
</dbReference>
<sequence length="290" mass="29878">MPLVTSLDILPQAHAGGYAVGAFNCVNIEFARAVVGAAEELGQPVIVALTAGAANYAGWDALPAAVLGMAREARVPVCLHLDHGTSLAEVERALQAGFSSVMIDASALPLEENIRLTRAAAELAHAAGVGLEGELGRIGGKEDGIEAQSRLTDPQDVGRFVEESGVDFLAAAFGSVHQMAAREAVLDLGLVAQVDALAGRPLVLHGGSGVPFETVRGVIERGVAKVNIGTELQRCFCAALRQTLASRPDESDARKLLRPSIAAVQALVRERIALFSGAARGVPAASGSPA</sequence>
<dbReference type="PANTHER" id="PTHR30304:SF0">
    <property type="entry name" value="D-TAGATOSE-1,6-BISPHOSPHATE ALDOLASE SUBUNIT GATY-RELATED"/>
    <property type="match status" value="1"/>
</dbReference>
<comment type="cofactor">
    <cofactor evidence="2">
        <name>Zn(2+)</name>
        <dbReference type="ChEBI" id="CHEBI:29105"/>
    </cofactor>
    <text evidence="2">Binds 2 Zn(2+) ions per subunit. One is catalytic and the other provides a structural contribution.</text>
</comment>
<accession>A0A2K3UT35</accession>
<feature type="binding site" evidence="2">
    <location>
        <position position="205"/>
    </location>
    <ligand>
        <name>Zn(2+)</name>
        <dbReference type="ChEBI" id="CHEBI:29105"/>
        <label>1</label>
        <note>catalytic</note>
    </ligand>
</feature>
<keyword evidence="2" id="KW-0479">Metal-binding</keyword>
<feature type="binding site" evidence="2">
    <location>
        <position position="83"/>
    </location>
    <ligand>
        <name>Zn(2+)</name>
        <dbReference type="ChEBI" id="CHEBI:29105"/>
        <label>1</label>
        <note>catalytic</note>
    </ligand>
</feature>
<dbReference type="NCBIfam" id="TIGR00167">
    <property type="entry name" value="cbbA"/>
    <property type="match status" value="1"/>
</dbReference>
<keyword evidence="4" id="KW-1185">Reference proteome</keyword>
<keyword evidence="2" id="KW-0862">Zinc</keyword>
<dbReference type="GO" id="GO:0005975">
    <property type="term" value="P:carbohydrate metabolic process"/>
    <property type="evidence" value="ECO:0007669"/>
    <property type="project" value="InterPro"/>
</dbReference>
<evidence type="ECO:0000256" key="1">
    <source>
        <dbReference type="PIRSR" id="PIRSR001359-1"/>
    </source>
</evidence>
<dbReference type="EMBL" id="PPPD01000002">
    <property type="protein sequence ID" value="PNY79703.1"/>
    <property type="molecule type" value="Genomic_DNA"/>
</dbReference>
<protein>
    <submittedName>
        <fullName evidence="3">Ketose-bisphosphate aldolase</fullName>
    </submittedName>
</protein>
<comment type="caution">
    <text evidence="3">The sequence shown here is derived from an EMBL/GenBank/DDBJ whole genome shotgun (WGS) entry which is preliminary data.</text>
</comment>
<dbReference type="PIRSF" id="PIRSF001359">
    <property type="entry name" value="F_bP_aldolase_II"/>
    <property type="match status" value="1"/>
</dbReference>
<dbReference type="OrthoDB" id="9803995at2"/>
<gene>
    <name evidence="3" type="ORF">CVO96_17240</name>
</gene>
<dbReference type="InterPro" id="IPR013785">
    <property type="entry name" value="Aldolase_TIM"/>
</dbReference>
<reference evidence="3 4" key="1">
    <citation type="submission" date="2018-01" db="EMBL/GenBank/DDBJ databases">
        <title>Deinococcus koreensis sp. nov., a radiation-resistant bacterium isolated from river water.</title>
        <authorList>
            <person name="Choi A."/>
        </authorList>
    </citation>
    <scope>NUCLEOTIDE SEQUENCE [LARGE SCALE GENOMIC DNA]</scope>
    <source>
        <strain evidence="3 4">SJW1-2</strain>
    </source>
</reference>
<evidence type="ECO:0000313" key="3">
    <source>
        <dbReference type="EMBL" id="PNY79703.1"/>
    </source>
</evidence>
<dbReference type="CDD" id="cd00947">
    <property type="entry name" value="TBP_aldolase_IIB"/>
    <property type="match status" value="1"/>
</dbReference>
<proteinExistence type="predicted"/>
<feature type="binding site" evidence="2">
    <location>
        <position position="134"/>
    </location>
    <ligand>
        <name>Zn(2+)</name>
        <dbReference type="ChEBI" id="CHEBI:29105"/>
        <label>2</label>
    </ligand>
</feature>
<dbReference type="AlphaFoldDB" id="A0A2K3UT35"/>
<evidence type="ECO:0000313" key="4">
    <source>
        <dbReference type="Proteomes" id="UP000236379"/>
    </source>
</evidence>
<name>A0A2K3UT35_9DEIO</name>
<dbReference type="GO" id="GO:0016832">
    <property type="term" value="F:aldehyde-lyase activity"/>
    <property type="evidence" value="ECO:0007669"/>
    <property type="project" value="InterPro"/>
</dbReference>
<feature type="binding site" evidence="2">
    <location>
        <position position="177"/>
    </location>
    <ligand>
        <name>Zn(2+)</name>
        <dbReference type="ChEBI" id="CHEBI:29105"/>
        <label>1</label>
        <note>catalytic</note>
    </ligand>
</feature>
<organism evidence="3 4">
    <name type="scientific">Deinococcus koreensis</name>
    <dbReference type="NCBI Taxonomy" id="2054903"/>
    <lineage>
        <taxon>Bacteria</taxon>
        <taxon>Thermotogati</taxon>
        <taxon>Deinococcota</taxon>
        <taxon>Deinococci</taxon>
        <taxon>Deinococcales</taxon>
        <taxon>Deinococcaceae</taxon>
        <taxon>Deinococcus</taxon>
    </lineage>
</organism>
<dbReference type="RefSeq" id="WP_103313687.1">
    <property type="nucleotide sequence ID" value="NZ_PPPD01000002.1"/>
</dbReference>
<dbReference type="Gene3D" id="3.20.20.70">
    <property type="entry name" value="Aldolase class I"/>
    <property type="match status" value="1"/>
</dbReference>
<dbReference type="PROSITE" id="PS00806">
    <property type="entry name" value="ALDOLASE_CLASS_II_2"/>
    <property type="match status" value="1"/>
</dbReference>
<dbReference type="PANTHER" id="PTHR30304">
    <property type="entry name" value="D-TAGATOSE-1,6-BISPHOSPHATE ALDOLASE"/>
    <property type="match status" value="1"/>
</dbReference>